<accession>A0A919GFC7</accession>
<evidence type="ECO:0000256" key="1">
    <source>
        <dbReference type="SAM" id="Phobius"/>
    </source>
</evidence>
<feature type="transmembrane region" description="Helical" evidence="1">
    <location>
        <begin position="160"/>
        <end position="180"/>
    </location>
</feature>
<dbReference type="RefSeq" id="WP_190215139.1">
    <property type="nucleotide sequence ID" value="NZ_BNBO01000069.1"/>
</dbReference>
<sequence length="242" mass="24525">MRTPESRRERARTGLLGASASLLLGMVAHVTAGGDLPGPGVLCGLFAALLAVGVLLPGARDGRSFRSTVTALAAAQFALHLALDRLSMPAAPAAPAGASGPGHAAGTVTFLCTSDGLSVVPDSLQMPADMDMGLGPGVLPDPAGGAVDAAAMAGPMPHGMGWAMTAAHALATFGTAVFLLHGDRVLRRLAALVVRRLILPLLRSPAPRRPSVPVRDAPSVRPHAVLLARCEPRRGPPAVARA</sequence>
<organism evidence="2 3">
    <name type="scientific">Kitasatospora indigofera</name>
    <dbReference type="NCBI Taxonomy" id="67307"/>
    <lineage>
        <taxon>Bacteria</taxon>
        <taxon>Bacillati</taxon>
        <taxon>Actinomycetota</taxon>
        <taxon>Actinomycetes</taxon>
        <taxon>Kitasatosporales</taxon>
        <taxon>Streptomycetaceae</taxon>
        <taxon>Kitasatospora</taxon>
    </lineage>
</organism>
<dbReference type="EMBL" id="BNBO01000069">
    <property type="protein sequence ID" value="GHH83932.1"/>
    <property type="molecule type" value="Genomic_DNA"/>
</dbReference>
<evidence type="ECO:0000313" key="3">
    <source>
        <dbReference type="Proteomes" id="UP000617734"/>
    </source>
</evidence>
<keyword evidence="3" id="KW-1185">Reference proteome</keyword>
<dbReference type="AlphaFoldDB" id="A0A919GFC7"/>
<keyword evidence="1" id="KW-1133">Transmembrane helix</keyword>
<proteinExistence type="predicted"/>
<reference evidence="2" key="1">
    <citation type="journal article" date="2014" name="Int. J. Syst. Evol. Microbiol.">
        <title>Complete genome sequence of Corynebacterium casei LMG S-19264T (=DSM 44701T), isolated from a smear-ripened cheese.</title>
        <authorList>
            <consortium name="US DOE Joint Genome Institute (JGI-PGF)"/>
            <person name="Walter F."/>
            <person name="Albersmeier A."/>
            <person name="Kalinowski J."/>
            <person name="Ruckert C."/>
        </authorList>
    </citation>
    <scope>NUCLEOTIDE SEQUENCE</scope>
    <source>
        <strain evidence="2">JCM 4646</strain>
    </source>
</reference>
<protein>
    <submittedName>
        <fullName evidence="2">Uncharacterized protein</fullName>
    </submittedName>
</protein>
<feature type="transmembrane region" description="Helical" evidence="1">
    <location>
        <begin position="65"/>
        <end position="83"/>
    </location>
</feature>
<evidence type="ECO:0000313" key="2">
    <source>
        <dbReference type="EMBL" id="GHH83932.1"/>
    </source>
</evidence>
<dbReference type="GeneID" id="95357468"/>
<feature type="transmembrane region" description="Helical" evidence="1">
    <location>
        <begin position="38"/>
        <end position="58"/>
    </location>
</feature>
<comment type="caution">
    <text evidence="2">The sequence shown here is derived from an EMBL/GenBank/DDBJ whole genome shotgun (WGS) entry which is preliminary data.</text>
</comment>
<name>A0A919GFC7_9ACTN</name>
<dbReference type="Proteomes" id="UP000617734">
    <property type="component" value="Unassembled WGS sequence"/>
</dbReference>
<keyword evidence="1" id="KW-0472">Membrane</keyword>
<reference evidence="2" key="2">
    <citation type="submission" date="2020-09" db="EMBL/GenBank/DDBJ databases">
        <authorList>
            <person name="Sun Q."/>
            <person name="Ohkuma M."/>
        </authorList>
    </citation>
    <scope>NUCLEOTIDE SEQUENCE</scope>
    <source>
        <strain evidence="2">JCM 4646</strain>
    </source>
</reference>
<keyword evidence="1" id="KW-0812">Transmembrane</keyword>
<gene>
    <name evidence="2" type="ORF">GCM10018781_72170</name>
</gene>